<dbReference type="NCBIfam" id="TIGR00288">
    <property type="entry name" value="TIGR00288 family NYN domain-containing protein"/>
    <property type="match status" value="1"/>
</dbReference>
<dbReference type="CDD" id="cd18726">
    <property type="entry name" value="PIN_LabA-like"/>
    <property type="match status" value="1"/>
</dbReference>
<evidence type="ECO:0000313" key="5">
    <source>
        <dbReference type="Proteomes" id="UP001272052"/>
    </source>
</evidence>
<feature type="compositionally biased region" description="Acidic residues" evidence="1">
    <location>
        <begin position="232"/>
        <end position="241"/>
    </location>
</feature>
<accession>A0ABU3VR36</accession>
<gene>
    <name evidence="4" type="ORF">MmiAt1_14610</name>
</gene>
<dbReference type="Proteomes" id="UP001272052">
    <property type="component" value="Unassembled WGS sequence"/>
</dbReference>
<proteinExistence type="predicted"/>
<keyword evidence="2" id="KW-0472">Membrane</keyword>
<feature type="transmembrane region" description="Helical" evidence="2">
    <location>
        <begin position="20"/>
        <end position="38"/>
    </location>
</feature>
<evidence type="ECO:0000256" key="1">
    <source>
        <dbReference type="SAM" id="MobiDB-lite"/>
    </source>
</evidence>
<feature type="domain" description="NYN" evidence="3">
    <location>
        <begin position="82"/>
        <end position="212"/>
    </location>
</feature>
<dbReference type="InterPro" id="IPR002790">
    <property type="entry name" value="CHP00288"/>
</dbReference>
<protein>
    <recommendedName>
        <fullName evidence="3">NYN domain-containing protein</fullName>
    </recommendedName>
</protein>
<name>A0ABU3VR36_9EURY</name>
<evidence type="ECO:0000259" key="3">
    <source>
        <dbReference type="Pfam" id="PF01936"/>
    </source>
</evidence>
<keyword evidence="5" id="KW-1185">Reference proteome</keyword>
<dbReference type="EMBL" id="JAWDKC010000024">
    <property type="protein sequence ID" value="MDV0445861.1"/>
    <property type="molecule type" value="Genomic_DNA"/>
</dbReference>
<dbReference type="PANTHER" id="PTHR35811:SF1">
    <property type="entry name" value="HTH OST-TYPE DOMAIN-CONTAINING PROTEIN"/>
    <property type="match status" value="1"/>
</dbReference>
<dbReference type="PANTHER" id="PTHR35811">
    <property type="entry name" value="SLR1870 PROTEIN"/>
    <property type="match status" value="1"/>
</dbReference>
<keyword evidence="2" id="KW-1133">Transmembrane helix</keyword>
<evidence type="ECO:0000256" key="2">
    <source>
        <dbReference type="SAM" id="Phobius"/>
    </source>
</evidence>
<reference evidence="4 5" key="1">
    <citation type="submission" date="2023-06" db="EMBL/GenBank/DDBJ databases">
        <title>Genome sequence of Methanimicrococcus sp. At1.</title>
        <authorList>
            <person name="Protasov E."/>
            <person name="Platt K."/>
            <person name="Poehlein A."/>
            <person name="Daniel R."/>
            <person name="Brune A."/>
        </authorList>
    </citation>
    <scope>NUCLEOTIDE SEQUENCE [LARGE SCALE GENOMIC DNA]</scope>
    <source>
        <strain evidence="4 5">At1</strain>
    </source>
</reference>
<dbReference type="SUPFAM" id="SSF53822">
    <property type="entry name" value="Periplasmic binding protein-like I"/>
    <property type="match status" value="1"/>
</dbReference>
<keyword evidence="2" id="KW-0812">Transmembrane</keyword>
<dbReference type="Gene3D" id="3.40.50.1010">
    <property type="entry name" value="5'-nuclease"/>
    <property type="match status" value="1"/>
</dbReference>
<organism evidence="4 5">
    <name type="scientific">Methanimicrococcus hacksteinii</name>
    <dbReference type="NCBI Taxonomy" id="3028293"/>
    <lineage>
        <taxon>Archaea</taxon>
        <taxon>Methanobacteriati</taxon>
        <taxon>Methanobacteriota</taxon>
        <taxon>Stenosarchaea group</taxon>
        <taxon>Methanomicrobia</taxon>
        <taxon>Methanosarcinales</taxon>
        <taxon>Methanosarcinaceae</taxon>
        <taxon>Methanimicrococcus</taxon>
    </lineage>
</organism>
<dbReference type="InterPro" id="IPR028082">
    <property type="entry name" value="Peripla_BP_I"/>
</dbReference>
<feature type="compositionally biased region" description="Basic and acidic residues" evidence="1">
    <location>
        <begin position="257"/>
        <end position="279"/>
    </location>
</feature>
<dbReference type="InterPro" id="IPR021139">
    <property type="entry name" value="NYN"/>
</dbReference>
<sequence>MIVVRCVFAVFEYVIINSSINSVFIVIIIIINHVLRLYGLCRVGRDRQGNHYTGLEIMANTKSGFGSITKYLSSKKENERKRIGLLVDGPNVIRKEFNVDLYEIKNVLKEYGNVKIGKVFINQYASNKLIEAIENHGLEPIICSSDVDVRLAVEGMELVYNENIDTIAIVTRDADFKPLLNKANEKGKETIIFGIQPGFSIALKNSADYVILLKDAKMTYEDEEGQTHLLAVDEEEEAEDVEIGKKSEDDNDNPLDEAPKQRRFEVIKSKDDNLHLEDV</sequence>
<feature type="region of interest" description="Disordered" evidence="1">
    <location>
        <begin position="228"/>
        <end position="279"/>
    </location>
</feature>
<comment type="caution">
    <text evidence="4">The sequence shown here is derived from an EMBL/GenBank/DDBJ whole genome shotgun (WGS) entry which is preliminary data.</text>
</comment>
<evidence type="ECO:0000313" key="4">
    <source>
        <dbReference type="EMBL" id="MDV0445861.1"/>
    </source>
</evidence>
<dbReference type="Pfam" id="PF01936">
    <property type="entry name" value="NYN"/>
    <property type="match status" value="1"/>
</dbReference>